<dbReference type="EMBL" id="JAGDFL010000695">
    <property type="protein sequence ID" value="KAG7382829.1"/>
    <property type="molecule type" value="Genomic_DNA"/>
</dbReference>
<feature type="compositionally biased region" description="Low complexity" evidence="1">
    <location>
        <begin position="92"/>
        <end position="101"/>
    </location>
</feature>
<dbReference type="OrthoDB" id="161987at2759"/>
<feature type="compositionally biased region" description="Basic and acidic residues" evidence="1">
    <location>
        <begin position="119"/>
        <end position="130"/>
    </location>
</feature>
<sequence length="551" mass="61352">MGLDSKYCKVTVHPATIKASPPRVRRQTVGDEGIGSVRRRPYKRAPPPQPPYKAYSAAVYDNVNELQEDSTDDIAVLSEDEPFTSSRRRAHTTSSLSSGRLSNRLLNPLSRMTLRWNEQDAAAKKSESHMVSEASTTSASTTPEMPDTPPPIIGLADSFLDIDSSFLDVDTNGSDDLMRPTIDDAVSLDASLIAATPPIPAGLTLDMLPTKHETPPIPSHLRDALLHSQNLEKHVSPFAVSHSDCGDESESDYDDDVSSVTTEEYDEDPTNHSVDIDSIRQTRQEAVANFEASMQAPNRPIPRSRITEVPRKVRHKVGGSARNIRGISSPPRMLSQVVRTRNGTVPNDETKNHSEDSNEHAAEPMYHGQELHLGFKTSTGLLTQVQGHPKRRGGGISSHNNPFSRRVRCYTVQPHELLEDVDTLRIIGHTTDGLLRGGDCVSFARTDGTVLRMQKMSKKLTFSNKVDVRAKFIITGVPDRTPVTSTFKFYLQSVYDRKRTVGFMPSRRESRPGCLAMYVHRNVEDKVEPIQFFKRHPGHGLAFWHNPQQWV</sequence>
<feature type="region of interest" description="Disordered" evidence="1">
    <location>
        <begin position="79"/>
        <end position="101"/>
    </location>
</feature>
<comment type="caution">
    <text evidence="2">The sequence shown here is derived from an EMBL/GenBank/DDBJ whole genome shotgun (WGS) entry which is preliminary data.</text>
</comment>
<keyword evidence="3" id="KW-1185">Reference proteome</keyword>
<name>A0A8T1VRN7_9STRA</name>
<feature type="compositionally biased region" description="Acidic residues" evidence="1">
    <location>
        <begin position="246"/>
        <end position="268"/>
    </location>
</feature>
<dbReference type="AlphaFoldDB" id="A0A8T1VRN7"/>
<gene>
    <name evidence="2" type="ORF">PHYBOEH_010229</name>
</gene>
<proteinExistence type="predicted"/>
<accession>A0A8T1VRN7</accession>
<feature type="region of interest" description="Disordered" evidence="1">
    <location>
        <begin position="239"/>
        <end position="273"/>
    </location>
</feature>
<feature type="region of interest" description="Disordered" evidence="1">
    <location>
        <begin position="119"/>
        <end position="145"/>
    </location>
</feature>
<organism evidence="2 3">
    <name type="scientific">Phytophthora boehmeriae</name>
    <dbReference type="NCBI Taxonomy" id="109152"/>
    <lineage>
        <taxon>Eukaryota</taxon>
        <taxon>Sar</taxon>
        <taxon>Stramenopiles</taxon>
        <taxon>Oomycota</taxon>
        <taxon>Peronosporomycetes</taxon>
        <taxon>Peronosporales</taxon>
        <taxon>Peronosporaceae</taxon>
        <taxon>Phytophthora</taxon>
    </lineage>
</organism>
<evidence type="ECO:0000313" key="2">
    <source>
        <dbReference type="EMBL" id="KAG7382829.1"/>
    </source>
</evidence>
<feature type="compositionally biased region" description="Low complexity" evidence="1">
    <location>
        <begin position="132"/>
        <end position="142"/>
    </location>
</feature>
<reference evidence="2" key="1">
    <citation type="submission" date="2021-02" db="EMBL/GenBank/DDBJ databases">
        <authorList>
            <person name="Palmer J.M."/>
        </authorList>
    </citation>
    <scope>NUCLEOTIDE SEQUENCE</scope>
    <source>
        <strain evidence="2">SCRP23</strain>
    </source>
</reference>
<evidence type="ECO:0000313" key="3">
    <source>
        <dbReference type="Proteomes" id="UP000693981"/>
    </source>
</evidence>
<protein>
    <submittedName>
        <fullName evidence="2">Uncharacterized protein</fullName>
    </submittedName>
</protein>
<evidence type="ECO:0000256" key="1">
    <source>
        <dbReference type="SAM" id="MobiDB-lite"/>
    </source>
</evidence>
<feature type="region of interest" description="Disordered" evidence="1">
    <location>
        <begin position="16"/>
        <end position="54"/>
    </location>
</feature>
<dbReference type="Proteomes" id="UP000693981">
    <property type="component" value="Unassembled WGS sequence"/>
</dbReference>